<dbReference type="EMBL" id="MT142288">
    <property type="protein sequence ID" value="QJA77536.1"/>
    <property type="molecule type" value="Genomic_DNA"/>
</dbReference>
<dbReference type="InterPro" id="IPR025267">
    <property type="entry name" value="ORF017-like"/>
</dbReference>
<name>A0A6H1ZQT7_9ZZZZ</name>
<sequence>MGATEFLTGNALTNHRWTTSLAVEAAVNQFLRKFMGSDFNKMIRILKDLNKNAGDKITYGLRMKLTGDGVEGDNQLEGTAAEEALSFYSDNVFISQRRKGTKSKGQMSEQRIPYNILKEGKEALAIWFGEDYDQQIFMYLAGNRGVATSGWHFPIGWTGRASNTIAAPDTAHQIYAGDAKAQADLDEADVMSLQVVEKCISQAETTDPMIQPFMDDGELKFILLMHTWDQHNLRISSSSGDWQDLTKNARERTSKNPIWLNSLGEYAGVIMHKHRNVIRPTSTVSRSLFLGAQAAVIAWGGSQISENSRNRFSMHVETDDRGNQVAVSAASIYGISETTFNSKRFGMIAVDSYCTDPNS</sequence>
<dbReference type="AlphaFoldDB" id="A0A6H1ZQT7"/>
<reference evidence="1" key="1">
    <citation type="submission" date="2020-03" db="EMBL/GenBank/DDBJ databases">
        <title>The deep terrestrial virosphere.</title>
        <authorList>
            <person name="Holmfeldt K."/>
            <person name="Nilsson E."/>
            <person name="Simone D."/>
            <person name="Lopez-Fernandez M."/>
            <person name="Wu X."/>
            <person name="de Brujin I."/>
            <person name="Lundin D."/>
            <person name="Andersson A."/>
            <person name="Bertilsson S."/>
            <person name="Dopson M."/>
        </authorList>
    </citation>
    <scope>NUCLEOTIDE SEQUENCE</scope>
    <source>
        <strain evidence="2">MM415A01285</strain>
        <strain evidence="3">MM415B02305</strain>
        <strain evidence="1">TM448A01694</strain>
        <strain evidence="4">TM448B00948</strain>
    </source>
</reference>
<evidence type="ECO:0000313" key="1">
    <source>
        <dbReference type="EMBL" id="QJA50293.1"/>
    </source>
</evidence>
<evidence type="ECO:0000313" key="3">
    <source>
        <dbReference type="EMBL" id="QJA84973.1"/>
    </source>
</evidence>
<dbReference type="Pfam" id="PF13252">
    <property type="entry name" value="Phage_capsid_3"/>
    <property type="match status" value="1"/>
</dbReference>
<proteinExistence type="predicted"/>
<gene>
    <name evidence="2" type="ORF">MM415A01285_0006</name>
    <name evidence="3" type="ORF">MM415B02305_0002</name>
    <name evidence="1" type="ORF">TM448A01694_0007</name>
    <name evidence="4" type="ORF">TM448B00948_0010</name>
</gene>
<organism evidence="1">
    <name type="scientific">viral metagenome</name>
    <dbReference type="NCBI Taxonomy" id="1070528"/>
    <lineage>
        <taxon>unclassified sequences</taxon>
        <taxon>metagenomes</taxon>
        <taxon>organismal metagenomes</taxon>
    </lineage>
</organism>
<evidence type="ECO:0000313" key="4">
    <source>
        <dbReference type="EMBL" id="QJH97200.1"/>
    </source>
</evidence>
<dbReference type="NCBIfam" id="TIGR04387">
    <property type="entry name" value="capsid_maj_N4"/>
    <property type="match status" value="1"/>
</dbReference>
<protein>
    <submittedName>
        <fullName evidence="1">Putative major capsid protein</fullName>
    </submittedName>
</protein>
<dbReference type="EMBL" id="MT142545">
    <property type="protein sequence ID" value="QJA84973.1"/>
    <property type="molecule type" value="Genomic_DNA"/>
</dbReference>
<evidence type="ECO:0000313" key="2">
    <source>
        <dbReference type="EMBL" id="QJA77536.1"/>
    </source>
</evidence>
<dbReference type="EMBL" id="MT144677">
    <property type="protein sequence ID" value="QJH97200.1"/>
    <property type="molecule type" value="Genomic_DNA"/>
</dbReference>
<dbReference type="EMBL" id="MT144186">
    <property type="protein sequence ID" value="QJA50293.1"/>
    <property type="molecule type" value="Genomic_DNA"/>
</dbReference>
<accession>A0A6H1ZQT7</accession>